<dbReference type="EMBL" id="OZ021735">
    <property type="protein sequence ID" value="CAK9309905.1"/>
    <property type="molecule type" value="Genomic_DNA"/>
</dbReference>
<sequence>MSEEFVIQVNDQSMWGRVEVEFCPHKIFRFLSFLLRAGIRSMPQTFQQNLSTFYLPTAFPFPKSVPKRHKRRTWGFDISKLEGNERVCFNQLCYLFELRSNWNGGSEQQDIFIVGGD</sequence>
<keyword evidence="2" id="KW-1185">Reference proteome</keyword>
<evidence type="ECO:0000313" key="1">
    <source>
        <dbReference type="EMBL" id="CAK9309905.1"/>
    </source>
</evidence>
<reference evidence="1 2" key="1">
    <citation type="submission" date="2024-03" db="EMBL/GenBank/DDBJ databases">
        <authorList>
            <person name="Gkanogiannis A."/>
            <person name="Becerra Lopez-Lavalle L."/>
        </authorList>
    </citation>
    <scope>NUCLEOTIDE SEQUENCE [LARGE SCALE GENOMIC DNA]</scope>
</reference>
<name>A0ABP0XT76_9ROSI</name>
<protein>
    <submittedName>
        <fullName evidence="1">Uncharacterized protein</fullName>
    </submittedName>
</protein>
<accession>A0ABP0XT76</accession>
<organism evidence="1 2">
    <name type="scientific">Citrullus colocynthis</name>
    <name type="common">colocynth</name>
    <dbReference type="NCBI Taxonomy" id="252529"/>
    <lineage>
        <taxon>Eukaryota</taxon>
        <taxon>Viridiplantae</taxon>
        <taxon>Streptophyta</taxon>
        <taxon>Embryophyta</taxon>
        <taxon>Tracheophyta</taxon>
        <taxon>Spermatophyta</taxon>
        <taxon>Magnoliopsida</taxon>
        <taxon>eudicotyledons</taxon>
        <taxon>Gunneridae</taxon>
        <taxon>Pentapetalae</taxon>
        <taxon>rosids</taxon>
        <taxon>fabids</taxon>
        <taxon>Cucurbitales</taxon>
        <taxon>Cucurbitaceae</taxon>
        <taxon>Benincaseae</taxon>
        <taxon>Citrullus</taxon>
    </lineage>
</organism>
<evidence type="ECO:0000313" key="2">
    <source>
        <dbReference type="Proteomes" id="UP001642487"/>
    </source>
</evidence>
<proteinExistence type="predicted"/>
<gene>
    <name evidence="1" type="ORF">CITCOLO1_LOCUS1506</name>
</gene>
<dbReference type="Proteomes" id="UP001642487">
    <property type="component" value="Chromosome 1"/>
</dbReference>